<keyword evidence="12" id="KW-1185">Reference proteome</keyword>
<dbReference type="Pfam" id="PF04575">
    <property type="entry name" value="SlipAM"/>
    <property type="match status" value="1"/>
</dbReference>
<evidence type="ECO:0000256" key="3">
    <source>
        <dbReference type="ARBA" id="ARBA00022692"/>
    </source>
</evidence>
<evidence type="ECO:0000259" key="9">
    <source>
        <dbReference type="Pfam" id="PF04575"/>
    </source>
</evidence>
<comment type="subcellular location">
    <subcellularLocation>
        <location evidence="1">Cell outer membrane</location>
        <topology evidence="1">Multi-pass membrane protein</topology>
    </subcellularLocation>
</comment>
<protein>
    <recommendedName>
        <fullName evidence="13">DUF560 domain-containing protein</fullName>
    </recommendedName>
</protein>
<evidence type="ECO:0000256" key="7">
    <source>
        <dbReference type="ARBA" id="ARBA00023609"/>
    </source>
</evidence>
<proteinExistence type="inferred from homology"/>
<dbReference type="SUPFAM" id="SSF56935">
    <property type="entry name" value="Porins"/>
    <property type="match status" value="1"/>
</dbReference>
<evidence type="ECO:0000259" key="10">
    <source>
        <dbReference type="Pfam" id="PF24575"/>
    </source>
</evidence>
<sequence>MLREQTSRAIEQKTQAVEAQEPPPGTLLYEGQIYQVPDQLDALEPAIYVAINSRQWRQLPDFISRYRQLAGHRPALAAMAEGLLAHSQGNYPLALRHMQLASEQEPDDIRIALELARLQFEDNQDSNARKGFARVLEADLPPQAQMQVRQFQQALDARSGWHGSAALGWGYNDNINQGNGYHSCLQSLANICLFERQMPQAISTPLTNYELSLRRRINLSGNHNLQIMPMSYGSYYSRINPSESASIRDYSNNLAMLQLGYQYLDSGDSLSFTPYLEHFYRNRHSDYLAHGVQLEWQHTLNRQWQLGSSLDAKRYEYTSKGQQTGADYKQYQWSGMVAFSPSANTSLYGGIDLTRKRYDTAQASSRDWAVRTGVYHAFAGSAGAFVNAMAVYRDSRNDAFDGFLGAQRHDRQQVYILRAGVNKWSFAGLAPELRVRHSINRSNLDWAFGFRQTEVSLMLRSNF</sequence>
<keyword evidence="2" id="KW-1134">Transmembrane beta strand</keyword>
<dbReference type="InterPro" id="IPR011990">
    <property type="entry name" value="TPR-like_helical_dom_sf"/>
</dbReference>
<dbReference type="InterPro" id="IPR057556">
    <property type="entry name" value="TPR_Slam"/>
</dbReference>
<evidence type="ECO:0000256" key="5">
    <source>
        <dbReference type="ARBA" id="ARBA00023136"/>
    </source>
</evidence>
<feature type="region of interest" description="Disordered" evidence="8">
    <location>
        <begin position="1"/>
        <end position="24"/>
    </location>
</feature>
<evidence type="ECO:0000256" key="8">
    <source>
        <dbReference type="SAM" id="MobiDB-lite"/>
    </source>
</evidence>
<feature type="compositionally biased region" description="Polar residues" evidence="8">
    <location>
        <begin position="7"/>
        <end position="17"/>
    </location>
</feature>
<dbReference type="Proteomes" id="UP000662678">
    <property type="component" value="Unassembled WGS sequence"/>
</dbReference>
<keyword evidence="4" id="KW-0732">Signal</keyword>
<dbReference type="Gene3D" id="1.25.40.10">
    <property type="entry name" value="Tetratricopeptide repeat domain"/>
    <property type="match status" value="1"/>
</dbReference>
<dbReference type="SUPFAM" id="SSF48452">
    <property type="entry name" value="TPR-like"/>
    <property type="match status" value="1"/>
</dbReference>
<accession>A0ABQ3HCU9</accession>
<gene>
    <name evidence="11" type="ORF">GCM10011419_19200</name>
</gene>
<reference evidence="12" key="1">
    <citation type="journal article" date="2019" name="Int. J. Syst. Evol. Microbiol.">
        <title>The Global Catalogue of Microorganisms (GCM) 10K type strain sequencing project: providing services to taxonomists for standard genome sequencing and annotation.</title>
        <authorList>
            <consortium name="The Broad Institute Genomics Platform"/>
            <consortium name="The Broad Institute Genome Sequencing Center for Infectious Disease"/>
            <person name="Wu L."/>
            <person name="Ma J."/>
        </authorList>
    </citation>
    <scope>NUCLEOTIDE SEQUENCE [LARGE SCALE GENOMIC DNA]</scope>
    <source>
        <strain evidence="12">KCTC 23713</strain>
    </source>
</reference>
<keyword evidence="5" id="KW-0472">Membrane</keyword>
<evidence type="ECO:0000256" key="1">
    <source>
        <dbReference type="ARBA" id="ARBA00004571"/>
    </source>
</evidence>
<evidence type="ECO:0000256" key="2">
    <source>
        <dbReference type="ARBA" id="ARBA00022452"/>
    </source>
</evidence>
<dbReference type="Pfam" id="PF24575">
    <property type="entry name" value="TPR_Slam"/>
    <property type="match status" value="1"/>
</dbReference>
<feature type="domain" description="Surface lipoprotein assembly modifier N-terminal TPR repeats region" evidence="10">
    <location>
        <begin position="38"/>
        <end position="131"/>
    </location>
</feature>
<feature type="domain" description="Surface lipoprotein assembly modifier C-terminal" evidence="9">
    <location>
        <begin position="161"/>
        <end position="460"/>
    </location>
</feature>
<comment type="caution">
    <text evidence="11">The sequence shown here is derived from an EMBL/GenBank/DDBJ whole genome shotgun (WGS) entry which is preliminary data.</text>
</comment>
<dbReference type="EMBL" id="BMYP01000022">
    <property type="protein sequence ID" value="GHD77893.1"/>
    <property type="molecule type" value="Genomic_DNA"/>
</dbReference>
<evidence type="ECO:0000256" key="6">
    <source>
        <dbReference type="ARBA" id="ARBA00023237"/>
    </source>
</evidence>
<evidence type="ECO:0000313" key="11">
    <source>
        <dbReference type="EMBL" id="GHD77893.1"/>
    </source>
</evidence>
<comment type="similarity">
    <text evidence="7">Belongs to the Slam family.</text>
</comment>
<name>A0ABQ3HCU9_9NEIS</name>
<evidence type="ECO:0008006" key="13">
    <source>
        <dbReference type="Google" id="ProtNLM"/>
    </source>
</evidence>
<keyword evidence="6" id="KW-0998">Cell outer membrane</keyword>
<organism evidence="11 12">
    <name type="scientific">Vogesella fluminis</name>
    <dbReference type="NCBI Taxonomy" id="1069161"/>
    <lineage>
        <taxon>Bacteria</taxon>
        <taxon>Pseudomonadati</taxon>
        <taxon>Pseudomonadota</taxon>
        <taxon>Betaproteobacteria</taxon>
        <taxon>Neisseriales</taxon>
        <taxon>Chromobacteriaceae</taxon>
        <taxon>Vogesella</taxon>
    </lineage>
</organism>
<evidence type="ECO:0000256" key="4">
    <source>
        <dbReference type="ARBA" id="ARBA00022729"/>
    </source>
</evidence>
<evidence type="ECO:0000313" key="12">
    <source>
        <dbReference type="Proteomes" id="UP000662678"/>
    </source>
</evidence>
<dbReference type="InterPro" id="IPR007655">
    <property type="entry name" value="Slam_C"/>
</dbReference>
<keyword evidence="3" id="KW-0812">Transmembrane</keyword>